<dbReference type="PANTHER" id="PTHR45856:SF23">
    <property type="entry name" value="FUNGAL LIPASE-LIKE DOMAIN-CONTAINING PROTEIN"/>
    <property type="match status" value="1"/>
</dbReference>
<evidence type="ECO:0000259" key="2">
    <source>
        <dbReference type="Pfam" id="PF01764"/>
    </source>
</evidence>
<dbReference type="GeneID" id="9621535"/>
<dbReference type="eggNOG" id="KOG4569">
    <property type="taxonomic scope" value="Eukaryota"/>
</dbReference>
<dbReference type="OrthoDB" id="535837at2759"/>
<feature type="domain" description="Fungal lipase-type" evidence="2">
    <location>
        <begin position="245"/>
        <end position="316"/>
    </location>
</feature>
<dbReference type="GO" id="GO:0006629">
    <property type="term" value="P:lipid metabolic process"/>
    <property type="evidence" value="ECO:0007669"/>
    <property type="project" value="InterPro"/>
</dbReference>
<reference evidence="3 4" key="1">
    <citation type="journal article" date="2010" name="Science">
        <title>Genomic analysis of organismal complexity in the multicellular green alga Volvox carteri.</title>
        <authorList>
            <person name="Prochnik S.E."/>
            <person name="Umen J."/>
            <person name="Nedelcu A.M."/>
            <person name="Hallmann A."/>
            <person name="Miller S.M."/>
            <person name="Nishii I."/>
            <person name="Ferris P."/>
            <person name="Kuo A."/>
            <person name="Mitros T."/>
            <person name="Fritz-Laylin L.K."/>
            <person name="Hellsten U."/>
            <person name="Chapman J."/>
            <person name="Simakov O."/>
            <person name="Rensing S.A."/>
            <person name="Terry A."/>
            <person name="Pangilinan J."/>
            <person name="Kapitonov V."/>
            <person name="Jurka J."/>
            <person name="Salamov A."/>
            <person name="Shapiro H."/>
            <person name="Schmutz J."/>
            <person name="Grimwood J."/>
            <person name="Lindquist E."/>
            <person name="Lucas S."/>
            <person name="Grigoriev I.V."/>
            <person name="Schmitt R."/>
            <person name="Kirk D."/>
            <person name="Rokhsar D.S."/>
        </authorList>
    </citation>
    <scope>NUCLEOTIDE SEQUENCE [LARGE SCALE GENOMIC DNA]</scope>
    <source>
        <strain evidence="4">f. Nagariensis / Eve</strain>
    </source>
</reference>
<dbReference type="PANTHER" id="PTHR45856">
    <property type="entry name" value="ALPHA/BETA-HYDROLASES SUPERFAMILY PROTEIN"/>
    <property type="match status" value="1"/>
</dbReference>
<accession>D8U7V8</accession>
<dbReference type="RefSeq" id="XP_002954754.1">
    <property type="nucleotide sequence ID" value="XM_002954708.1"/>
</dbReference>
<keyword evidence="4" id="KW-1185">Reference proteome</keyword>
<gene>
    <name evidence="3" type="ORF">VOLCADRAFT_95646</name>
</gene>
<evidence type="ECO:0000313" key="4">
    <source>
        <dbReference type="Proteomes" id="UP000001058"/>
    </source>
</evidence>
<evidence type="ECO:0000256" key="1">
    <source>
        <dbReference type="SAM" id="SignalP"/>
    </source>
</evidence>
<dbReference type="Proteomes" id="UP000001058">
    <property type="component" value="Unassembled WGS sequence"/>
</dbReference>
<sequence length="440" mass="46778">MRLGRSTLMAMAVVVVMLLAAAEARQAQQLDGVWYESLSASDCKSFKGERNEPSTSQAIPAVFRNGAWSPGHSTSRNAYIAALLSKDVYFKHVIEPHAGRAARHNFTLFAQLFCRAMVHLGADDCEVAAGAEALVWAVVRAGPSVMLVVRGSNSPQNWITDLASFRRINVADFGGGVRGTNVAQGFYQVFAANRRHIINRVRAAMDTATEAAAAAAAAVAPSTVGGRGSGAYGSVVSDDGHDGHSPRLWVFGHSLGGAVALMAASYLAVQEGLTPTGVYTFGCPRAGDHTWEQAYKLHDVTLRLENAGDIVPALPFGSAWRHVGSAAPIQACRSLQPQPPPPPPVTALVTAAEGETVRQLRGADEGAGGREDDTIVATAKAESNGMGTATDVAFPFPPRSFRDHWVQTYVLVMWSCLPESDQDLVPGPEDLYDRLDTEVA</sequence>
<dbReference type="EMBL" id="GL378366">
    <property type="protein sequence ID" value="EFJ44160.1"/>
    <property type="molecule type" value="Genomic_DNA"/>
</dbReference>
<dbReference type="AlphaFoldDB" id="D8U7V8"/>
<dbReference type="Gene3D" id="3.40.50.1820">
    <property type="entry name" value="alpha/beta hydrolase"/>
    <property type="match status" value="1"/>
</dbReference>
<dbReference type="Pfam" id="PF01764">
    <property type="entry name" value="Lipase_3"/>
    <property type="match status" value="1"/>
</dbReference>
<dbReference type="InParanoid" id="D8U7V8"/>
<name>D8U7V8_VOLCA</name>
<protein>
    <recommendedName>
        <fullName evidence="2">Fungal lipase-type domain-containing protein</fullName>
    </recommendedName>
</protein>
<keyword evidence="1" id="KW-0732">Signal</keyword>
<evidence type="ECO:0000313" key="3">
    <source>
        <dbReference type="EMBL" id="EFJ44160.1"/>
    </source>
</evidence>
<dbReference type="SUPFAM" id="SSF53474">
    <property type="entry name" value="alpha/beta-Hydrolases"/>
    <property type="match status" value="1"/>
</dbReference>
<feature type="chain" id="PRO_5003124240" description="Fungal lipase-type domain-containing protein" evidence="1">
    <location>
        <begin position="25"/>
        <end position="440"/>
    </location>
</feature>
<dbReference type="InterPro" id="IPR002921">
    <property type="entry name" value="Fungal_lipase-type"/>
</dbReference>
<proteinExistence type="predicted"/>
<dbReference type="CDD" id="cd00519">
    <property type="entry name" value="Lipase_3"/>
    <property type="match status" value="1"/>
</dbReference>
<organism evidence="4">
    <name type="scientific">Volvox carteri f. nagariensis</name>
    <dbReference type="NCBI Taxonomy" id="3068"/>
    <lineage>
        <taxon>Eukaryota</taxon>
        <taxon>Viridiplantae</taxon>
        <taxon>Chlorophyta</taxon>
        <taxon>core chlorophytes</taxon>
        <taxon>Chlorophyceae</taxon>
        <taxon>CS clade</taxon>
        <taxon>Chlamydomonadales</taxon>
        <taxon>Volvocaceae</taxon>
        <taxon>Volvox</taxon>
    </lineage>
</organism>
<dbReference type="InterPro" id="IPR051218">
    <property type="entry name" value="Sec_MonoDiacylglyc_Lipase"/>
</dbReference>
<feature type="signal peptide" evidence="1">
    <location>
        <begin position="1"/>
        <end position="24"/>
    </location>
</feature>
<dbReference type="KEGG" id="vcn:VOLCADRAFT_95646"/>
<dbReference type="InterPro" id="IPR029058">
    <property type="entry name" value="AB_hydrolase_fold"/>
</dbReference>